<organism evidence="2">
    <name type="scientific">viral metagenome</name>
    <dbReference type="NCBI Taxonomy" id="1070528"/>
    <lineage>
        <taxon>unclassified sequences</taxon>
        <taxon>metagenomes</taxon>
        <taxon>organismal metagenomes</taxon>
    </lineage>
</organism>
<keyword evidence="1" id="KW-0175">Coiled coil</keyword>
<name>A0A6M3M7K8_9ZZZZ</name>
<reference evidence="2" key="1">
    <citation type="submission" date="2020-03" db="EMBL/GenBank/DDBJ databases">
        <title>The deep terrestrial virosphere.</title>
        <authorList>
            <person name="Holmfeldt K."/>
            <person name="Nilsson E."/>
            <person name="Simone D."/>
            <person name="Lopez-Fernandez M."/>
            <person name="Wu X."/>
            <person name="de Brujin I."/>
            <person name="Lundin D."/>
            <person name="Andersson A."/>
            <person name="Bertilsson S."/>
            <person name="Dopson M."/>
        </authorList>
    </citation>
    <scope>NUCLEOTIDE SEQUENCE</scope>
    <source>
        <strain evidence="2">MM171B01437</strain>
    </source>
</reference>
<proteinExistence type="predicted"/>
<accession>A0A6M3M7K8</accession>
<dbReference type="EMBL" id="MT143761">
    <property type="protein sequence ID" value="QJB02140.1"/>
    <property type="molecule type" value="Genomic_DNA"/>
</dbReference>
<dbReference type="AlphaFoldDB" id="A0A6M3M7K8"/>
<protein>
    <submittedName>
        <fullName evidence="2">Uncharacterized protein</fullName>
    </submittedName>
</protein>
<gene>
    <name evidence="2" type="ORF">MM171B01437_0008</name>
</gene>
<evidence type="ECO:0000256" key="1">
    <source>
        <dbReference type="SAM" id="Coils"/>
    </source>
</evidence>
<evidence type="ECO:0000313" key="2">
    <source>
        <dbReference type="EMBL" id="QJB02140.1"/>
    </source>
</evidence>
<feature type="coiled-coil region" evidence="1">
    <location>
        <begin position="79"/>
        <end position="116"/>
    </location>
</feature>
<sequence>MTAKIKLKRTARLEGDEAIIESQVIENMDYEEYEKVYTKKSSDVHNLDFAIKDAKKKLELLAISEKTELNAKQKEMLKIVQIALNITEAQELREKLKEMEVTRARLKEEVDSLDAVHKQILKYRQDK</sequence>